<dbReference type="EMBL" id="KI660190">
    <property type="protein sequence ID" value="ETN77124.1"/>
    <property type="molecule type" value="Genomic_DNA"/>
</dbReference>
<reference evidence="3" key="1">
    <citation type="journal article" date="2014" name="Nat. Genet.">
        <title>Genome of the human hookworm Necator americanus.</title>
        <authorList>
            <person name="Tang Y.T."/>
            <person name="Gao X."/>
            <person name="Rosa B.A."/>
            <person name="Abubucker S."/>
            <person name="Hallsworth-Pepin K."/>
            <person name="Martin J."/>
            <person name="Tyagi R."/>
            <person name="Heizer E."/>
            <person name="Zhang X."/>
            <person name="Bhonagiri-Palsikar V."/>
            <person name="Minx P."/>
            <person name="Warren W.C."/>
            <person name="Wang Q."/>
            <person name="Zhan B."/>
            <person name="Hotez P.J."/>
            <person name="Sternberg P.W."/>
            <person name="Dougall A."/>
            <person name="Gaze S.T."/>
            <person name="Mulvenna J."/>
            <person name="Sotillo J."/>
            <person name="Ranganathan S."/>
            <person name="Rabelo E.M."/>
            <person name="Wilson R.K."/>
            <person name="Felgner P.L."/>
            <person name="Bethony J."/>
            <person name="Hawdon J.M."/>
            <person name="Gasser R.B."/>
            <person name="Loukas A."/>
            <person name="Mitreva M."/>
        </authorList>
    </citation>
    <scope>NUCLEOTIDE SEQUENCE [LARGE SCALE GENOMIC DNA]</scope>
</reference>
<dbReference type="OrthoDB" id="5863352at2759"/>
<evidence type="ECO:0000313" key="2">
    <source>
        <dbReference type="EMBL" id="ETN77124.1"/>
    </source>
</evidence>
<dbReference type="KEGG" id="nai:NECAME_11237"/>
<name>W2T674_NECAM</name>
<accession>W2T674</accession>
<evidence type="ECO:0000256" key="1">
    <source>
        <dbReference type="SAM" id="MobiDB-lite"/>
    </source>
</evidence>
<dbReference type="Proteomes" id="UP000053676">
    <property type="component" value="Unassembled WGS sequence"/>
</dbReference>
<feature type="non-terminal residue" evidence="2">
    <location>
        <position position="90"/>
    </location>
</feature>
<evidence type="ECO:0000313" key="3">
    <source>
        <dbReference type="Proteomes" id="UP000053676"/>
    </source>
</evidence>
<proteinExistence type="predicted"/>
<sequence length="90" mass="9686">MSPSSAGMPVMTLPYEPIVRQTHRLTVNDDEWSVGGDVSGLRGTVIRGDGYPAAPTSSGLPPSFTDSSSTSSTSLRHSRNHRTTPRRETE</sequence>
<dbReference type="AlphaFoldDB" id="W2T674"/>
<organism evidence="2 3">
    <name type="scientific">Necator americanus</name>
    <name type="common">Human hookworm</name>
    <dbReference type="NCBI Taxonomy" id="51031"/>
    <lineage>
        <taxon>Eukaryota</taxon>
        <taxon>Metazoa</taxon>
        <taxon>Ecdysozoa</taxon>
        <taxon>Nematoda</taxon>
        <taxon>Chromadorea</taxon>
        <taxon>Rhabditida</taxon>
        <taxon>Rhabditina</taxon>
        <taxon>Rhabditomorpha</taxon>
        <taxon>Strongyloidea</taxon>
        <taxon>Ancylostomatidae</taxon>
        <taxon>Bunostominae</taxon>
        <taxon>Necator</taxon>
    </lineage>
</organism>
<feature type="region of interest" description="Disordered" evidence="1">
    <location>
        <begin position="47"/>
        <end position="90"/>
    </location>
</feature>
<feature type="compositionally biased region" description="Low complexity" evidence="1">
    <location>
        <begin position="63"/>
        <end position="75"/>
    </location>
</feature>
<gene>
    <name evidence="2" type="ORF">NECAME_11237</name>
</gene>
<keyword evidence="3" id="KW-1185">Reference proteome</keyword>
<protein>
    <submittedName>
        <fullName evidence="2">Uncharacterized protein</fullName>
    </submittedName>
</protein>